<comment type="caution">
    <text evidence="1">The sequence shown here is derived from an EMBL/GenBank/DDBJ whole genome shotgun (WGS) entry which is preliminary data.</text>
</comment>
<sequence length="106" mass="11807">MTISPRWGSSIRISSDSVNGIRIEYLILFTNKKSPIFKVGIIDPDGILFASKTEDLKANTRITIRIKENVELMGDSCPAEDSFVLTSDSNFIGKAKRIFSPLSILR</sequence>
<reference evidence="1 2" key="1">
    <citation type="submission" date="2017-11" db="EMBL/GenBank/DDBJ databases">
        <authorList>
            <person name="Lechat P."/>
        </authorList>
    </citation>
    <scope>NUCLEOTIDE SEQUENCE [LARGE SCALE GENOMIC DNA]</scope>
    <source>
        <strain evidence="1">L495</strain>
    </source>
</reference>
<organism evidence="1 2">
    <name type="scientific">Leptospira interrogans serovar Manilae</name>
    <dbReference type="NCBI Taxonomy" id="214675"/>
    <lineage>
        <taxon>Bacteria</taxon>
        <taxon>Pseudomonadati</taxon>
        <taxon>Spirochaetota</taxon>
        <taxon>Spirochaetia</taxon>
        <taxon>Leptospirales</taxon>
        <taxon>Leptospiraceae</taxon>
        <taxon>Leptospira</taxon>
    </lineage>
</organism>
<protein>
    <submittedName>
        <fullName evidence="1">Uncharacterized protein</fullName>
    </submittedName>
</protein>
<dbReference type="AlphaFoldDB" id="A0AAQ1P2P2"/>
<proteinExistence type="predicted"/>
<dbReference type="Proteomes" id="UP000234460">
    <property type="component" value="Chromosome LMANV2"/>
</dbReference>
<dbReference type="EMBL" id="OEJX01000080">
    <property type="protein sequence ID" value="SOR63784.1"/>
    <property type="molecule type" value="Genomic_DNA"/>
</dbReference>
<evidence type="ECO:0000313" key="2">
    <source>
        <dbReference type="Proteomes" id="UP000234460"/>
    </source>
</evidence>
<accession>A0AAQ1P2P2</accession>
<name>A0AAQ1P2P2_LEPIR</name>
<evidence type="ECO:0000313" key="1">
    <source>
        <dbReference type="EMBL" id="SOR63784.1"/>
    </source>
</evidence>
<gene>
    <name evidence="1" type="ORF">LMANV2_810015</name>
</gene>